<evidence type="ECO:0000256" key="1">
    <source>
        <dbReference type="SAM" id="MobiDB-lite"/>
    </source>
</evidence>
<proteinExistence type="predicted"/>
<sequence length="146" mass="14733">MDGCTTPSSSSCTVGWCSGSSSSEPLSAPCLFPSDPVSSSTQQLGAGGFPMDACSSVSGVSDSSPVSSSDSSSSLWSSVEGRGQGEDDPAGSSQPLWRTPRVLFPHLPRSKVVRVASCPRPQSPEQACGSQSLLNGNTGFGASVSV</sequence>
<dbReference type="Proteomes" id="UP000694865">
    <property type="component" value="Unplaced"/>
</dbReference>
<name>A0ABM0M8G6_SACKO</name>
<organism evidence="2 3">
    <name type="scientific">Saccoglossus kowalevskii</name>
    <name type="common">Acorn worm</name>
    <dbReference type="NCBI Taxonomy" id="10224"/>
    <lineage>
        <taxon>Eukaryota</taxon>
        <taxon>Metazoa</taxon>
        <taxon>Hemichordata</taxon>
        <taxon>Enteropneusta</taxon>
        <taxon>Harrimaniidae</taxon>
        <taxon>Saccoglossus</taxon>
    </lineage>
</organism>
<protein>
    <submittedName>
        <fullName evidence="3">Uncharacterized protein</fullName>
    </submittedName>
</protein>
<feature type="compositionally biased region" description="Polar residues" evidence="1">
    <location>
        <begin position="123"/>
        <end position="137"/>
    </location>
</feature>
<evidence type="ECO:0000313" key="3">
    <source>
        <dbReference type="RefSeq" id="XP_006816307.1"/>
    </source>
</evidence>
<dbReference type="RefSeq" id="XP_006816307.1">
    <property type="nucleotide sequence ID" value="XM_006816244.1"/>
</dbReference>
<keyword evidence="2" id="KW-1185">Reference proteome</keyword>
<dbReference type="GeneID" id="102808907"/>
<feature type="region of interest" description="Disordered" evidence="1">
    <location>
        <begin position="116"/>
        <end position="146"/>
    </location>
</feature>
<gene>
    <name evidence="3" type="primary">LOC102808907</name>
</gene>
<feature type="region of interest" description="Disordered" evidence="1">
    <location>
        <begin position="1"/>
        <end position="101"/>
    </location>
</feature>
<evidence type="ECO:0000313" key="2">
    <source>
        <dbReference type="Proteomes" id="UP000694865"/>
    </source>
</evidence>
<feature type="compositionally biased region" description="Low complexity" evidence="1">
    <location>
        <begin position="8"/>
        <end position="23"/>
    </location>
</feature>
<accession>A0ABM0M8G6</accession>
<feature type="compositionally biased region" description="Low complexity" evidence="1">
    <location>
        <begin position="55"/>
        <end position="79"/>
    </location>
</feature>
<reference evidence="3" key="1">
    <citation type="submission" date="2025-08" db="UniProtKB">
        <authorList>
            <consortium name="RefSeq"/>
        </authorList>
    </citation>
    <scope>IDENTIFICATION</scope>
    <source>
        <tissue evidence="3">Testes</tissue>
    </source>
</reference>